<dbReference type="InterPro" id="IPR000210">
    <property type="entry name" value="BTB/POZ_dom"/>
</dbReference>
<dbReference type="InterPro" id="IPR011333">
    <property type="entry name" value="SKP1/BTB/POZ_sf"/>
</dbReference>
<dbReference type="GO" id="GO:0030163">
    <property type="term" value="P:protein catabolic process"/>
    <property type="evidence" value="ECO:0007669"/>
    <property type="project" value="UniProtKB-ARBA"/>
</dbReference>
<reference evidence="8" key="1">
    <citation type="submission" date="2021-05" db="EMBL/GenBank/DDBJ databases">
        <authorList>
            <person name="Alioto T."/>
            <person name="Alioto T."/>
            <person name="Gomez Garrido J."/>
        </authorList>
    </citation>
    <scope>NUCLEOTIDE SEQUENCE</scope>
</reference>
<evidence type="ECO:0000259" key="6">
    <source>
        <dbReference type="PROSITE" id="PS50097"/>
    </source>
</evidence>
<dbReference type="AlphaFoldDB" id="A0A8D8DAG7"/>
<dbReference type="Pfam" id="PF22486">
    <property type="entry name" value="MATH_2"/>
    <property type="match status" value="1"/>
</dbReference>
<dbReference type="EMBL" id="HBUE01156466">
    <property type="protein sequence ID" value="CAG6507993.1"/>
    <property type="molecule type" value="Transcribed_RNA"/>
</dbReference>
<keyword evidence="5" id="KW-0539">Nucleus</keyword>
<dbReference type="EMBL" id="HBUE01261571">
    <property type="protein sequence ID" value="CAG6559341.1"/>
    <property type="molecule type" value="Transcribed_RNA"/>
</dbReference>
<evidence type="ECO:0000259" key="7">
    <source>
        <dbReference type="PROSITE" id="PS50144"/>
    </source>
</evidence>
<evidence type="ECO:0000256" key="2">
    <source>
        <dbReference type="ARBA" id="ARBA00004906"/>
    </source>
</evidence>
<comment type="subcellular location">
    <subcellularLocation>
        <location evidence="1">Nucleus</location>
    </subcellularLocation>
</comment>
<dbReference type="SUPFAM" id="SSF49599">
    <property type="entry name" value="TRAF domain-like"/>
    <property type="match status" value="1"/>
</dbReference>
<protein>
    <submittedName>
        <fullName evidence="8">Speckle-type POZ protein</fullName>
    </submittedName>
</protein>
<evidence type="ECO:0000313" key="8">
    <source>
        <dbReference type="EMBL" id="CAG6507993.1"/>
    </source>
</evidence>
<accession>A0A8D8DAG7</accession>
<feature type="domain" description="BTB" evidence="6">
    <location>
        <begin position="184"/>
        <end position="251"/>
    </location>
</feature>
<dbReference type="Pfam" id="PF24570">
    <property type="entry name" value="BACK_BPM_SPOP"/>
    <property type="match status" value="1"/>
</dbReference>
<dbReference type="InterPro" id="IPR008974">
    <property type="entry name" value="TRAF-like"/>
</dbReference>
<feature type="domain" description="MATH" evidence="7">
    <location>
        <begin position="22"/>
        <end position="147"/>
    </location>
</feature>
<comment type="pathway">
    <text evidence="2">Protein modification; protein ubiquitination.</text>
</comment>
<evidence type="ECO:0000256" key="5">
    <source>
        <dbReference type="ARBA" id="ARBA00023242"/>
    </source>
</evidence>
<dbReference type="Gene3D" id="2.60.210.10">
    <property type="entry name" value="Apoptosis, Tumor Necrosis Factor Receptor Associated Protein 2, Chain A"/>
    <property type="match status" value="1"/>
</dbReference>
<sequence>MAQSGTSNAPRETYVTSVHSTEYSYTWIIRNFEAWHKKQGGPQDSPQFPSGLHEQVKWILTVRPLATEDELFLSLHLELVSSDLAQGKLEATCEITVTTTNGFNSVMGPYKYNFPLNENWGWDRLLKKDNLLKNAKPTDELIIKCKITANERLVNETLNNQFEPLPSSLSKDLKTLVGVDSKFGDVTILVAGQRFPAHKCILSARSSVFSAMFEHQMQETIENCVSIDDIEPPVFEALLRFIYTDELTSLETLAHALYKAADKYDVPTLKSHCRCHILEKLSWETAAETLMLADLYGDLEMKKHVLQFLSGSVAAKVTETDGWKEMARACPHLVDETIRAMASQLMSRRERKAFRK</sequence>
<dbReference type="PROSITE" id="PS50144">
    <property type="entry name" value="MATH"/>
    <property type="match status" value="1"/>
</dbReference>
<dbReference type="PROSITE" id="PS50097">
    <property type="entry name" value="BTB"/>
    <property type="match status" value="1"/>
</dbReference>
<dbReference type="SUPFAM" id="SSF54695">
    <property type="entry name" value="POZ domain"/>
    <property type="match status" value="1"/>
</dbReference>
<evidence type="ECO:0000256" key="3">
    <source>
        <dbReference type="ARBA" id="ARBA00010846"/>
    </source>
</evidence>
<evidence type="ECO:0000256" key="1">
    <source>
        <dbReference type="ARBA" id="ARBA00004123"/>
    </source>
</evidence>
<dbReference type="Gene3D" id="6.20.250.50">
    <property type="match status" value="1"/>
</dbReference>
<dbReference type="InterPro" id="IPR056423">
    <property type="entry name" value="BACK_BPM_SPOP"/>
</dbReference>
<dbReference type="InterPro" id="IPR002083">
    <property type="entry name" value="MATH/TRAF_dom"/>
</dbReference>
<dbReference type="Gene3D" id="3.30.710.10">
    <property type="entry name" value="Potassium Channel Kv1.1, Chain A"/>
    <property type="match status" value="1"/>
</dbReference>
<name>A0A8D8DAG7_CULPI</name>
<dbReference type="PANTHER" id="PTHR24413">
    <property type="entry name" value="SPECKLE-TYPE POZ PROTEIN"/>
    <property type="match status" value="1"/>
</dbReference>
<keyword evidence="4" id="KW-0833">Ubl conjugation pathway</keyword>
<comment type="similarity">
    <text evidence="3">Belongs to the Tdpoz family.</text>
</comment>
<evidence type="ECO:0000256" key="4">
    <source>
        <dbReference type="ARBA" id="ARBA00022786"/>
    </source>
</evidence>
<organism evidence="8">
    <name type="scientific">Culex pipiens</name>
    <name type="common">House mosquito</name>
    <dbReference type="NCBI Taxonomy" id="7175"/>
    <lineage>
        <taxon>Eukaryota</taxon>
        <taxon>Metazoa</taxon>
        <taxon>Ecdysozoa</taxon>
        <taxon>Arthropoda</taxon>
        <taxon>Hexapoda</taxon>
        <taxon>Insecta</taxon>
        <taxon>Pterygota</taxon>
        <taxon>Neoptera</taxon>
        <taxon>Endopterygota</taxon>
        <taxon>Diptera</taxon>
        <taxon>Nematocera</taxon>
        <taxon>Culicoidea</taxon>
        <taxon>Culicidae</taxon>
        <taxon>Culicinae</taxon>
        <taxon>Culicini</taxon>
        <taxon>Culex</taxon>
        <taxon>Culex</taxon>
    </lineage>
</organism>
<proteinExistence type="inferred from homology"/>
<dbReference type="GO" id="GO:0005634">
    <property type="term" value="C:nucleus"/>
    <property type="evidence" value="ECO:0007669"/>
    <property type="project" value="UniProtKB-SubCell"/>
</dbReference>
<dbReference type="SMART" id="SM00225">
    <property type="entry name" value="BTB"/>
    <property type="match status" value="1"/>
</dbReference>
<dbReference type="FunFam" id="3.30.710.10:FF:000159">
    <property type="entry name" value="Speckle-type POZ protein B"/>
    <property type="match status" value="1"/>
</dbReference>
<dbReference type="Pfam" id="PF00651">
    <property type="entry name" value="BTB"/>
    <property type="match status" value="1"/>
</dbReference>